<dbReference type="Proteomes" id="UP000688137">
    <property type="component" value="Unassembled WGS sequence"/>
</dbReference>
<dbReference type="InterPro" id="IPR000198">
    <property type="entry name" value="RhoGAP_dom"/>
</dbReference>
<dbReference type="PROSITE" id="PS50238">
    <property type="entry name" value="RHOGAP"/>
    <property type="match status" value="1"/>
</dbReference>
<dbReference type="GO" id="GO:0005096">
    <property type="term" value="F:GTPase activator activity"/>
    <property type="evidence" value="ECO:0007669"/>
    <property type="project" value="TreeGrafter"/>
</dbReference>
<gene>
    <name evidence="2" type="ORF">PPRIM_AZ9-3.1.T0890118</name>
</gene>
<organism evidence="2 3">
    <name type="scientific">Paramecium primaurelia</name>
    <dbReference type="NCBI Taxonomy" id="5886"/>
    <lineage>
        <taxon>Eukaryota</taxon>
        <taxon>Sar</taxon>
        <taxon>Alveolata</taxon>
        <taxon>Ciliophora</taxon>
        <taxon>Intramacronucleata</taxon>
        <taxon>Oligohymenophorea</taxon>
        <taxon>Peniculida</taxon>
        <taxon>Parameciidae</taxon>
        <taxon>Paramecium</taxon>
    </lineage>
</organism>
<dbReference type="GO" id="GO:0005737">
    <property type="term" value="C:cytoplasm"/>
    <property type="evidence" value="ECO:0007669"/>
    <property type="project" value="TreeGrafter"/>
</dbReference>
<dbReference type="CDD" id="cd00159">
    <property type="entry name" value="RhoGAP"/>
    <property type="match status" value="1"/>
</dbReference>
<accession>A0A8S1NIG2</accession>
<name>A0A8S1NIG2_PARPR</name>
<evidence type="ECO:0000313" key="3">
    <source>
        <dbReference type="Proteomes" id="UP000688137"/>
    </source>
</evidence>
<reference evidence="2" key="1">
    <citation type="submission" date="2021-01" db="EMBL/GenBank/DDBJ databases">
        <authorList>
            <consortium name="Genoscope - CEA"/>
            <person name="William W."/>
        </authorList>
    </citation>
    <scope>NUCLEOTIDE SEQUENCE</scope>
</reference>
<dbReference type="PANTHER" id="PTHR45876">
    <property type="entry name" value="FI04035P"/>
    <property type="match status" value="1"/>
</dbReference>
<proteinExistence type="predicted"/>
<protein>
    <recommendedName>
        <fullName evidence="1">Rho-GAP domain-containing protein</fullName>
    </recommendedName>
</protein>
<keyword evidence="3" id="KW-1185">Reference proteome</keyword>
<dbReference type="SMART" id="SM00324">
    <property type="entry name" value="RhoGAP"/>
    <property type="match status" value="1"/>
</dbReference>
<dbReference type="AlphaFoldDB" id="A0A8S1NIG2"/>
<dbReference type="GO" id="GO:0007165">
    <property type="term" value="P:signal transduction"/>
    <property type="evidence" value="ECO:0007669"/>
    <property type="project" value="InterPro"/>
</dbReference>
<evidence type="ECO:0000313" key="2">
    <source>
        <dbReference type="EMBL" id="CAD8091902.1"/>
    </source>
</evidence>
<sequence>MIQGQSYEVQGLLNAGLDKNEQPIYVLLYNLIIQNKNEEQIVNKFQSYLQQFRPFKGFILIICSQDDTEMKAIDVKNLIKQTIQKVNSQQLKRIDKLIVISNNQNYGKKEKTIPFSLQLLLKDKIHLINNTSFLNLYDIELHQSILRFLCNQIEFQEQQPFYGRELGSYPIGQSGLPVFLEEILQFYIKNKDNLRKQGIFRLSGSHDEEIKLVDQLLQSNYEAIKISDSDVIATVLKNSLINLKTPIFPFEIYQILRDTDPQIPTKEFIDMFSIFFAHLPKVNRLTIFRLIEFIKFVAKFENENMMGLYNLSIIFAPCFFRANNNSITFQIFNSKY</sequence>
<feature type="domain" description="Rho-GAP" evidence="1">
    <location>
        <begin position="164"/>
        <end position="336"/>
    </location>
</feature>
<evidence type="ECO:0000259" key="1">
    <source>
        <dbReference type="PROSITE" id="PS50238"/>
    </source>
</evidence>
<dbReference type="PANTHER" id="PTHR45876:SF8">
    <property type="entry name" value="FI04035P"/>
    <property type="match status" value="1"/>
</dbReference>
<comment type="caution">
    <text evidence="2">The sequence shown here is derived from an EMBL/GenBank/DDBJ whole genome shotgun (WGS) entry which is preliminary data.</text>
</comment>
<dbReference type="OMA" id="IFFAHLP"/>
<dbReference type="EMBL" id="CAJJDM010000092">
    <property type="protein sequence ID" value="CAD8091902.1"/>
    <property type="molecule type" value="Genomic_DNA"/>
</dbReference>
<dbReference type="Pfam" id="PF00620">
    <property type="entry name" value="RhoGAP"/>
    <property type="match status" value="1"/>
</dbReference>